<sequence length="76" mass="8669">MAVLLVLRINQRKLLPWSVMGVGMCRRYLIPPPIEEAYGTWIHAQPRRRRSTAKAGNQSSTRSVAEKYGQNFGIEI</sequence>
<organism evidence="1 2">
    <name type="scientific">Populus alba</name>
    <name type="common">White poplar</name>
    <dbReference type="NCBI Taxonomy" id="43335"/>
    <lineage>
        <taxon>Eukaryota</taxon>
        <taxon>Viridiplantae</taxon>
        <taxon>Streptophyta</taxon>
        <taxon>Embryophyta</taxon>
        <taxon>Tracheophyta</taxon>
        <taxon>Spermatophyta</taxon>
        <taxon>Magnoliopsida</taxon>
        <taxon>eudicotyledons</taxon>
        <taxon>Gunneridae</taxon>
        <taxon>Pentapetalae</taxon>
        <taxon>rosids</taxon>
        <taxon>fabids</taxon>
        <taxon>Malpighiales</taxon>
        <taxon>Salicaceae</taxon>
        <taxon>Saliceae</taxon>
        <taxon>Populus</taxon>
    </lineage>
</organism>
<evidence type="ECO:0000313" key="1">
    <source>
        <dbReference type="EMBL" id="KAL3611611.1"/>
    </source>
</evidence>
<comment type="caution">
    <text evidence="1">The sequence shown here is derived from an EMBL/GenBank/DDBJ whole genome shotgun (WGS) entry which is preliminary data.</text>
</comment>
<reference evidence="1 2" key="1">
    <citation type="journal article" date="2024" name="Plant Biotechnol. J.">
        <title>Genome and CRISPR/Cas9 system of a widespread forest tree (Populus alba) in the world.</title>
        <authorList>
            <person name="Liu Y.J."/>
            <person name="Jiang P.F."/>
            <person name="Han X.M."/>
            <person name="Li X.Y."/>
            <person name="Wang H.M."/>
            <person name="Wang Y.J."/>
            <person name="Wang X.X."/>
            <person name="Zeng Q.Y."/>
        </authorList>
    </citation>
    <scope>NUCLEOTIDE SEQUENCE [LARGE SCALE GENOMIC DNA]</scope>
    <source>
        <strain evidence="2">cv. PAL-ZL1</strain>
    </source>
</reference>
<name>A0ACC4D226_POPAL</name>
<gene>
    <name evidence="1" type="ORF">D5086_002631</name>
</gene>
<protein>
    <submittedName>
        <fullName evidence="1">Uncharacterized protein</fullName>
    </submittedName>
</protein>
<proteinExistence type="predicted"/>
<dbReference type="EMBL" id="RCHU02000001">
    <property type="protein sequence ID" value="KAL3611611.1"/>
    <property type="molecule type" value="Genomic_DNA"/>
</dbReference>
<keyword evidence="2" id="KW-1185">Reference proteome</keyword>
<evidence type="ECO:0000313" key="2">
    <source>
        <dbReference type="Proteomes" id="UP000309997"/>
    </source>
</evidence>
<dbReference type="Proteomes" id="UP000309997">
    <property type="component" value="Unassembled WGS sequence"/>
</dbReference>
<accession>A0ACC4D226</accession>